<dbReference type="EMBL" id="CAUYUJ010002960">
    <property type="protein sequence ID" value="CAK0803161.1"/>
    <property type="molecule type" value="Genomic_DNA"/>
</dbReference>
<name>A0ABN9QHH9_9DINO</name>
<reference evidence="2" key="1">
    <citation type="submission" date="2023-10" db="EMBL/GenBank/DDBJ databases">
        <authorList>
            <person name="Chen Y."/>
            <person name="Shah S."/>
            <person name="Dougan E. K."/>
            <person name="Thang M."/>
            <person name="Chan C."/>
        </authorList>
    </citation>
    <scope>NUCLEOTIDE SEQUENCE [LARGE SCALE GENOMIC DNA]</scope>
</reference>
<keyword evidence="3" id="KW-1185">Reference proteome</keyword>
<evidence type="ECO:0000313" key="2">
    <source>
        <dbReference type="EMBL" id="CAK0803161.1"/>
    </source>
</evidence>
<gene>
    <name evidence="2" type="ORF">PCOR1329_LOCUS10445</name>
</gene>
<sequence length="229" mass="23333">PPPCGRQARRDAQGPAASREVLELQLRRAAECLEQQRKRPLLIIDDAAGALRPSGGVRDVLVGLLEATKQLCIAAFCRGAMYDSLGSWKCVNVLLQELSSTEAAELFLRRIHRPLRPCDLQAGAGLVGEVPAGGLSAQLSAHPLLQHLGGHPGRVRAASELVTPGLRSIFELCAGGGAGDAAGGAAGTPGLARAMSVDEGPGAGRPPAGAQPRPPGTAGPQPAPGPGQA</sequence>
<feature type="non-terminal residue" evidence="2">
    <location>
        <position position="1"/>
    </location>
</feature>
<protein>
    <submittedName>
        <fullName evidence="2">Uncharacterized protein</fullName>
    </submittedName>
</protein>
<evidence type="ECO:0000256" key="1">
    <source>
        <dbReference type="SAM" id="MobiDB-lite"/>
    </source>
</evidence>
<feature type="region of interest" description="Disordered" evidence="1">
    <location>
        <begin position="181"/>
        <end position="229"/>
    </location>
</feature>
<feature type="non-terminal residue" evidence="2">
    <location>
        <position position="229"/>
    </location>
</feature>
<evidence type="ECO:0000313" key="3">
    <source>
        <dbReference type="Proteomes" id="UP001189429"/>
    </source>
</evidence>
<comment type="caution">
    <text evidence="2">The sequence shown here is derived from an EMBL/GenBank/DDBJ whole genome shotgun (WGS) entry which is preliminary data.</text>
</comment>
<accession>A0ABN9QHH9</accession>
<proteinExistence type="predicted"/>
<feature type="compositionally biased region" description="Pro residues" evidence="1">
    <location>
        <begin position="212"/>
        <end position="229"/>
    </location>
</feature>
<dbReference type="Proteomes" id="UP001189429">
    <property type="component" value="Unassembled WGS sequence"/>
</dbReference>
<organism evidence="2 3">
    <name type="scientific">Prorocentrum cordatum</name>
    <dbReference type="NCBI Taxonomy" id="2364126"/>
    <lineage>
        <taxon>Eukaryota</taxon>
        <taxon>Sar</taxon>
        <taxon>Alveolata</taxon>
        <taxon>Dinophyceae</taxon>
        <taxon>Prorocentrales</taxon>
        <taxon>Prorocentraceae</taxon>
        <taxon>Prorocentrum</taxon>
    </lineage>
</organism>